<evidence type="ECO:0000313" key="3">
    <source>
        <dbReference type="Proteomes" id="UP000095463"/>
    </source>
</evidence>
<name>A0A1E5XUM9_9HYPH</name>
<protein>
    <submittedName>
        <fullName evidence="2">Uncharacterized protein</fullName>
    </submittedName>
</protein>
<proteinExistence type="predicted"/>
<sequence length="63" mass="7123">MQDLPRMEAHIFDGGHLLLETHSEVATPLIGAFIRRTEHQLGKEDGRSALGQSELYQHRHHPG</sequence>
<gene>
    <name evidence="2" type="ORF">VW23_012240</name>
</gene>
<dbReference type="EMBL" id="LAJE02000076">
    <property type="protein sequence ID" value="OEO32308.1"/>
    <property type="molecule type" value="Genomic_DNA"/>
</dbReference>
<dbReference type="Proteomes" id="UP000095463">
    <property type="component" value="Unassembled WGS sequence"/>
</dbReference>
<evidence type="ECO:0000313" key="2">
    <source>
        <dbReference type="EMBL" id="OEO32308.1"/>
    </source>
</evidence>
<reference evidence="2 3" key="1">
    <citation type="journal article" date="2015" name="Genome Announc.">
        <title>Genome Assemblies of Three Soil-Associated Devosia species: D. insulae, D. limi, and D. soli.</title>
        <authorList>
            <person name="Hassan Y.I."/>
            <person name="Lepp D."/>
            <person name="Zhou T."/>
        </authorList>
    </citation>
    <scope>NUCLEOTIDE SEQUENCE [LARGE SCALE GENOMIC DNA]</scope>
    <source>
        <strain evidence="2 3">DS-56</strain>
    </source>
</reference>
<keyword evidence="3" id="KW-1185">Reference proteome</keyword>
<organism evidence="2 3">
    <name type="scientific">Devosia insulae DS-56</name>
    <dbReference type="NCBI Taxonomy" id="1116389"/>
    <lineage>
        <taxon>Bacteria</taxon>
        <taxon>Pseudomonadati</taxon>
        <taxon>Pseudomonadota</taxon>
        <taxon>Alphaproteobacteria</taxon>
        <taxon>Hyphomicrobiales</taxon>
        <taxon>Devosiaceae</taxon>
        <taxon>Devosia</taxon>
    </lineage>
</organism>
<feature type="region of interest" description="Disordered" evidence="1">
    <location>
        <begin position="43"/>
        <end position="63"/>
    </location>
</feature>
<comment type="caution">
    <text evidence="2">The sequence shown here is derived from an EMBL/GenBank/DDBJ whole genome shotgun (WGS) entry which is preliminary data.</text>
</comment>
<dbReference type="RefSeq" id="WP_069908536.1">
    <property type="nucleotide sequence ID" value="NZ_LAJE02000076.1"/>
</dbReference>
<accession>A0A1E5XUM9</accession>
<evidence type="ECO:0000256" key="1">
    <source>
        <dbReference type="SAM" id="MobiDB-lite"/>
    </source>
</evidence>
<dbReference type="AlphaFoldDB" id="A0A1E5XUM9"/>